<evidence type="ECO:0000256" key="5">
    <source>
        <dbReference type="RuleBase" id="RU365090"/>
    </source>
</evidence>
<gene>
    <name evidence="7" type="ORF">P5G50_02260</name>
</gene>
<evidence type="ECO:0000256" key="3">
    <source>
        <dbReference type="ARBA" id="ARBA00022505"/>
    </source>
</evidence>
<evidence type="ECO:0000256" key="1">
    <source>
        <dbReference type="ARBA" id="ARBA00002901"/>
    </source>
</evidence>
<keyword evidence="5" id="KW-0808">Transferase</keyword>
<comment type="caution">
    <text evidence="7">The sequence shown here is derived from an EMBL/GenBank/DDBJ whole genome shotgun (WGS) entry which is preliminary data.</text>
</comment>
<dbReference type="RefSeq" id="WP_301212747.1">
    <property type="nucleotide sequence ID" value="NZ_JAROCF010000001.1"/>
</dbReference>
<reference evidence="7" key="1">
    <citation type="submission" date="2023-06" db="EMBL/GenBank/DDBJ databases">
        <title>MT1 and MT2 Draft Genomes of Novel Species.</title>
        <authorList>
            <person name="Venkateswaran K."/>
        </authorList>
    </citation>
    <scope>NUCLEOTIDE SEQUENCE</scope>
    <source>
        <strain evidence="7">F6_8S_P_1B</strain>
    </source>
</reference>
<dbReference type="Pfam" id="PF03453">
    <property type="entry name" value="MoeA_N"/>
    <property type="match status" value="1"/>
</dbReference>
<dbReference type="InterPro" id="IPR036425">
    <property type="entry name" value="MoaB/Mog-like_dom_sf"/>
</dbReference>
<protein>
    <recommendedName>
        <fullName evidence="5">Molybdopterin molybdenumtransferase</fullName>
        <ecNumber evidence="5">2.10.1.1</ecNumber>
    </recommendedName>
</protein>
<dbReference type="PANTHER" id="PTHR10192:SF5">
    <property type="entry name" value="GEPHYRIN"/>
    <property type="match status" value="1"/>
</dbReference>
<dbReference type="Proteomes" id="UP001174208">
    <property type="component" value="Unassembled WGS sequence"/>
</dbReference>
<keyword evidence="5" id="KW-0460">Magnesium</keyword>
<sequence length="383" mass="39221">MKSWQDARELAYEVGRRHPARTLNVPLGRAAGLRLAADLRAERSVPRFDNSAMDGWAVAGDGPWREGEPVLAGMAPGIVPLTPGEARPIATGAPVPPGTSTVLRAEEGILESGPDGMLVDTIAPLDAGRDIRRCGEEAESGDVLLERGARLTPPAIGLLAAAGIASVDVLAPPLITAIATGDELAGPEAGPGQVTDALSPLMPSLLSSLGGRCATAVRALDHADDVAAAIARARTGLLISSGGTAHGPADPVREALARLDARLVIDGVALRPGSSVLLAELPDGRVLLALPGNPLAAVVDLLLLGWPLLCGALGTPLAPLPPCPLPLGELPRHGAKAIACVREEGALVAVPHQRSGMLRGIATATHLVLTENADAHLLRLPWE</sequence>
<dbReference type="SMART" id="SM00852">
    <property type="entry name" value="MoCF_biosynth"/>
    <property type="match status" value="1"/>
</dbReference>
<dbReference type="Gene3D" id="3.90.105.10">
    <property type="entry name" value="Molybdopterin biosynthesis moea protein, domain 2"/>
    <property type="match status" value="1"/>
</dbReference>
<evidence type="ECO:0000259" key="6">
    <source>
        <dbReference type="SMART" id="SM00852"/>
    </source>
</evidence>
<dbReference type="Pfam" id="PF00994">
    <property type="entry name" value="MoCF_biosynth"/>
    <property type="match status" value="1"/>
</dbReference>
<comment type="catalytic activity">
    <reaction evidence="4">
        <text>adenylyl-molybdopterin + molybdate = Mo-molybdopterin + AMP + H(+)</text>
        <dbReference type="Rhea" id="RHEA:35047"/>
        <dbReference type="ChEBI" id="CHEBI:15378"/>
        <dbReference type="ChEBI" id="CHEBI:36264"/>
        <dbReference type="ChEBI" id="CHEBI:62727"/>
        <dbReference type="ChEBI" id="CHEBI:71302"/>
        <dbReference type="ChEBI" id="CHEBI:456215"/>
        <dbReference type="EC" id="2.10.1.1"/>
    </reaction>
</comment>
<dbReference type="SUPFAM" id="SSF53218">
    <property type="entry name" value="Molybdenum cofactor biosynthesis proteins"/>
    <property type="match status" value="1"/>
</dbReference>
<keyword evidence="5" id="KW-0479">Metal-binding</keyword>
<dbReference type="InterPro" id="IPR036135">
    <property type="entry name" value="MoeA_linker/N_sf"/>
</dbReference>
<comment type="pathway">
    <text evidence="5">Cofactor biosynthesis; molybdopterin biosynthesis.</text>
</comment>
<keyword evidence="8" id="KW-1185">Reference proteome</keyword>
<proteinExistence type="inferred from homology"/>
<accession>A0ABT8K7A0</accession>
<dbReference type="Gene3D" id="2.170.190.11">
    <property type="entry name" value="Molybdopterin biosynthesis moea protein, domain 3"/>
    <property type="match status" value="1"/>
</dbReference>
<dbReference type="PANTHER" id="PTHR10192">
    <property type="entry name" value="MOLYBDOPTERIN BIOSYNTHESIS PROTEIN"/>
    <property type="match status" value="1"/>
</dbReference>
<evidence type="ECO:0000256" key="2">
    <source>
        <dbReference type="ARBA" id="ARBA00010763"/>
    </source>
</evidence>
<feature type="domain" description="MoaB/Mog" evidence="6">
    <location>
        <begin position="176"/>
        <end position="311"/>
    </location>
</feature>
<dbReference type="EC" id="2.10.1.1" evidence="5"/>
<organism evidence="7 8">
    <name type="scientific">Leifsonia williamsii</name>
    <dbReference type="NCBI Taxonomy" id="3035919"/>
    <lineage>
        <taxon>Bacteria</taxon>
        <taxon>Bacillati</taxon>
        <taxon>Actinomycetota</taxon>
        <taxon>Actinomycetes</taxon>
        <taxon>Micrococcales</taxon>
        <taxon>Microbacteriaceae</taxon>
        <taxon>Leifsonia</taxon>
    </lineage>
</organism>
<evidence type="ECO:0000313" key="7">
    <source>
        <dbReference type="EMBL" id="MDN4613264.1"/>
    </source>
</evidence>
<comment type="cofactor">
    <cofactor evidence="5">
        <name>Mg(2+)</name>
        <dbReference type="ChEBI" id="CHEBI:18420"/>
    </cofactor>
</comment>
<name>A0ABT8K7A0_9MICO</name>
<evidence type="ECO:0000313" key="8">
    <source>
        <dbReference type="Proteomes" id="UP001174208"/>
    </source>
</evidence>
<dbReference type="EMBL" id="JAROCF010000001">
    <property type="protein sequence ID" value="MDN4613264.1"/>
    <property type="molecule type" value="Genomic_DNA"/>
</dbReference>
<comment type="similarity">
    <text evidence="2 5">Belongs to the MoeA family.</text>
</comment>
<comment type="function">
    <text evidence="1 5">Catalyzes the insertion of molybdate into adenylated molybdopterin with the concomitant release of AMP.</text>
</comment>
<keyword evidence="3 5" id="KW-0500">Molybdenum</keyword>
<dbReference type="SUPFAM" id="SSF63882">
    <property type="entry name" value="MoeA N-terminal region -like"/>
    <property type="match status" value="1"/>
</dbReference>
<dbReference type="InterPro" id="IPR038987">
    <property type="entry name" value="MoeA-like"/>
</dbReference>
<dbReference type="InterPro" id="IPR005110">
    <property type="entry name" value="MoeA_linker/N"/>
</dbReference>
<evidence type="ECO:0000256" key="4">
    <source>
        <dbReference type="ARBA" id="ARBA00047317"/>
    </source>
</evidence>
<dbReference type="InterPro" id="IPR001453">
    <property type="entry name" value="MoaB/Mog_dom"/>
</dbReference>
<keyword evidence="5" id="KW-0501">Molybdenum cofactor biosynthesis</keyword>
<dbReference type="Gene3D" id="3.40.980.10">
    <property type="entry name" value="MoaB/Mog-like domain"/>
    <property type="match status" value="1"/>
</dbReference>